<proteinExistence type="predicted"/>
<accession>A0A822XW06</accession>
<dbReference type="PANTHER" id="PTHR28653">
    <property type="match status" value="1"/>
</dbReference>
<reference evidence="1 2" key="1">
    <citation type="journal article" date="2020" name="Mol. Biol. Evol.">
        <title>Distinct Expression and Methylation Patterns for Genes with Different Fates following a Single Whole-Genome Duplication in Flowering Plants.</title>
        <authorList>
            <person name="Shi T."/>
            <person name="Rahmani R.S."/>
            <person name="Gugger P.F."/>
            <person name="Wang M."/>
            <person name="Li H."/>
            <person name="Zhang Y."/>
            <person name="Li Z."/>
            <person name="Wang Q."/>
            <person name="Van de Peer Y."/>
            <person name="Marchal K."/>
            <person name="Chen J."/>
        </authorList>
    </citation>
    <scope>NUCLEOTIDE SEQUENCE [LARGE SCALE GENOMIC DNA]</scope>
    <source>
        <tissue evidence="1">Leaf</tissue>
    </source>
</reference>
<comment type="caution">
    <text evidence="1">The sequence shown here is derived from an EMBL/GenBank/DDBJ whole genome shotgun (WGS) entry which is preliminary data.</text>
</comment>
<dbReference type="SUPFAM" id="SSF52540">
    <property type="entry name" value="P-loop containing nucleoside triphosphate hydrolases"/>
    <property type="match status" value="1"/>
</dbReference>
<dbReference type="InterPro" id="IPR027417">
    <property type="entry name" value="P-loop_NTPase"/>
</dbReference>
<evidence type="ECO:0000313" key="1">
    <source>
        <dbReference type="EMBL" id="DAD23923.1"/>
    </source>
</evidence>
<gene>
    <name evidence="1" type="ORF">HUJ06_025386</name>
</gene>
<sequence>MNLVVVKPKSEVLGLTKLVKVISYQGYGVLAHDELVQCSIISAKLAGGNHHVSSRVTQVLTSSESTSFSSADIRSGGHTVWSSCEFGKPQTLLNVRTQIAGRMVERFFFLSTKQQIEKEKECSNSQMMLLSGPPSCGKTSLLFQFAFNSAYSSSAHRHVVFICNRRRLESKPPYLSQGIDASSDVFNRIRMKYVEDYEGINKYLAGFHLHQLGTYPTAVVIDDFGDFFDDKNCKERLGNPRGRDLAMVRTLALCRDAIAHANESSASGEPCRLLLSDTHHGDTPRLLFIYKRWIPSIFTVEGDGSGSFILTSSGSAPESGSTRNRKRFAKFSTALQYLVLQEITEETEQ</sequence>
<dbReference type="EMBL" id="DUZY01000001">
    <property type="protein sequence ID" value="DAD23923.1"/>
    <property type="molecule type" value="Genomic_DNA"/>
</dbReference>
<evidence type="ECO:0000313" key="2">
    <source>
        <dbReference type="Proteomes" id="UP000607653"/>
    </source>
</evidence>
<dbReference type="Proteomes" id="UP000607653">
    <property type="component" value="Unassembled WGS sequence"/>
</dbReference>
<dbReference type="AlphaFoldDB" id="A0A822XW06"/>
<name>A0A822XW06_NELNU</name>
<dbReference type="Gene3D" id="3.40.50.300">
    <property type="entry name" value="P-loop containing nucleotide triphosphate hydrolases"/>
    <property type="match status" value="1"/>
</dbReference>
<organism evidence="1 2">
    <name type="scientific">Nelumbo nucifera</name>
    <name type="common">Sacred lotus</name>
    <dbReference type="NCBI Taxonomy" id="4432"/>
    <lineage>
        <taxon>Eukaryota</taxon>
        <taxon>Viridiplantae</taxon>
        <taxon>Streptophyta</taxon>
        <taxon>Embryophyta</taxon>
        <taxon>Tracheophyta</taxon>
        <taxon>Spermatophyta</taxon>
        <taxon>Magnoliopsida</taxon>
        <taxon>Proteales</taxon>
        <taxon>Nelumbonaceae</taxon>
        <taxon>Nelumbo</taxon>
    </lineage>
</organism>
<dbReference type="PANTHER" id="PTHR28653:SF1">
    <property type="entry name" value="ATPASE SWSAP1"/>
    <property type="match status" value="1"/>
</dbReference>
<protein>
    <submittedName>
        <fullName evidence="1">Uncharacterized protein</fullName>
    </submittedName>
</protein>
<keyword evidence="2" id="KW-1185">Reference proteome</keyword>